<dbReference type="AlphaFoldDB" id="A0A8R1I1F2"/>
<dbReference type="Proteomes" id="UP000005237">
    <property type="component" value="Unassembled WGS sequence"/>
</dbReference>
<organism evidence="2 3">
    <name type="scientific">Caenorhabditis japonica</name>
    <dbReference type="NCBI Taxonomy" id="281687"/>
    <lineage>
        <taxon>Eukaryota</taxon>
        <taxon>Metazoa</taxon>
        <taxon>Ecdysozoa</taxon>
        <taxon>Nematoda</taxon>
        <taxon>Chromadorea</taxon>
        <taxon>Rhabditida</taxon>
        <taxon>Rhabditina</taxon>
        <taxon>Rhabditomorpha</taxon>
        <taxon>Rhabditoidea</taxon>
        <taxon>Rhabditidae</taxon>
        <taxon>Peloderinae</taxon>
        <taxon>Caenorhabditis</taxon>
    </lineage>
</organism>
<name>A0A8R1I1F2_CAEJA</name>
<evidence type="ECO:0000313" key="3">
    <source>
        <dbReference type="Proteomes" id="UP000005237"/>
    </source>
</evidence>
<evidence type="ECO:0000313" key="2">
    <source>
        <dbReference type="EnsemblMetazoa" id="CJA13030a.1"/>
    </source>
</evidence>
<feature type="compositionally biased region" description="Basic and acidic residues" evidence="1">
    <location>
        <begin position="61"/>
        <end position="71"/>
    </location>
</feature>
<accession>A0A8R1I1F2</accession>
<keyword evidence="3" id="KW-1185">Reference proteome</keyword>
<reference evidence="3" key="1">
    <citation type="submission" date="2010-08" db="EMBL/GenBank/DDBJ databases">
        <authorList>
            <consortium name="Caenorhabditis japonica Sequencing Consortium"/>
            <person name="Wilson R.K."/>
        </authorList>
    </citation>
    <scope>NUCLEOTIDE SEQUENCE [LARGE SCALE GENOMIC DNA]</scope>
    <source>
        <strain evidence="3">DF5081</strain>
    </source>
</reference>
<proteinExistence type="predicted"/>
<sequence>MGRGMDPYMIRYRSTRPRGGSGDCFGVGKTSRKKDPKGGKAPPSKKKEGYGGGKAKKKWSKDKVEAPQEGH</sequence>
<reference evidence="2" key="2">
    <citation type="submission" date="2022-06" db="UniProtKB">
        <authorList>
            <consortium name="EnsemblMetazoa"/>
        </authorList>
    </citation>
    <scope>IDENTIFICATION</scope>
    <source>
        <strain evidence="2">DF5081</strain>
    </source>
</reference>
<feature type="region of interest" description="Disordered" evidence="1">
    <location>
        <begin position="1"/>
        <end position="71"/>
    </location>
</feature>
<dbReference type="EnsemblMetazoa" id="CJA13030a.1">
    <property type="protein sequence ID" value="CJA13030a.1"/>
    <property type="gene ID" value="WBGene00132234"/>
</dbReference>
<evidence type="ECO:0000256" key="1">
    <source>
        <dbReference type="SAM" id="MobiDB-lite"/>
    </source>
</evidence>
<protein>
    <submittedName>
        <fullName evidence="2">Uncharacterized protein</fullName>
    </submittedName>
</protein>